<dbReference type="Proteomes" id="UP000685013">
    <property type="component" value="Chromosome 11"/>
</dbReference>
<dbReference type="GO" id="GO:0034220">
    <property type="term" value="P:monoatomic ion transmembrane transport"/>
    <property type="evidence" value="ECO:0007669"/>
    <property type="project" value="UniProtKB-KW"/>
</dbReference>
<evidence type="ECO:0000256" key="2">
    <source>
        <dbReference type="ARBA" id="ARBA00007079"/>
    </source>
</evidence>
<dbReference type="GO" id="GO:0016020">
    <property type="term" value="C:membrane"/>
    <property type="evidence" value="ECO:0007669"/>
    <property type="project" value="UniProtKB-SubCell"/>
</dbReference>
<evidence type="ECO:0000256" key="6">
    <source>
        <dbReference type="ARBA" id="ARBA00023065"/>
    </source>
</evidence>
<dbReference type="InterPro" id="IPR020966">
    <property type="entry name" value="ALMT"/>
</dbReference>
<feature type="transmembrane region" description="Helical" evidence="9">
    <location>
        <begin position="46"/>
        <end position="65"/>
    </location>
</feature>
<evidence type="ECO:0000313" key="11">
    <source>
        <dbReference type="Proteomes" id="UP000685013"/>
    </source>
</evidence>
<dbReference type="Pfam" id="PF11744">
    <property type="entry name" value="ALMT"/>
    <property type="match status" value="1"/>
</dbReference>
<keyword evidence="3" id="KW-0813">Transport</keyword>
<gene>
    <name evidence="10" type="primary">ALMT2</name>
    <name evidence="10" type="ORF">SDJN03_16807</name>
</gene>
<feature type="non-terminal residue" evidence="10">
    <location>
        <position position="1"/>
    </location>
</feature>
<dbReference type="AlphaFoldDB" id="A0AAV6MV22"/>
<keyword evidence="7 9" id="KW-0472">Membrane</keyword>
<proteinExistence type="inferred from homology"/>
<evidence type="ECO:0000256" key="5">
    <source>
        <dbReference type="ARBA" id="ARBA00022989"/>
    </source>
</evidence>
<dbReference type="PANTHER" id="PTHR31086">
    <property type="entry name" value="ALUMINUM-ACTIVATED MALATE TRANSPORTER 10"/>
    <property type="match status" value="1"/>
</dbReference>
<feature type="transmembrane region" description="Helical" evidence="9">
    <location>
        <begin position="77"/>
        <end position="95"/>
    </location>
</feature>
<evidence type="ECO:0000313" key="10">
    <source>
        <dbReference type="EMBL" id="KAG6588242.1"/>
    </source>
</evidence>
<keyword evidence="4 9" id="KW-0812">Transmembrane</keyword>
<keyword evidence="11" id="KW-1185">Reference proteome</keyword>
<feature type="transmembrane region" description="Helical" evidence="9">
    <location>
        <begin position="157"/>
        <end position="175"/>
    </location>
</feature>
<keyword evidence="5 9" id="KW-1133">Transmembrane helix</keyword>
<evidence type="ECO:0000256" key="1">
    <source>
        <dbReference type="ARBA" id="ARBA00004141"/>
    </source>
</evidence>
<evidence type="ECO:0000256" key="7">
    <source>
        <dbReference type="ARBA" id="ARBA00023136"/>
    </source>
</evidence>
<feature type="transmembrane region" description="Helical" evidence="9">
    <location>
        <begin position="102"/>
        <end position="119"/>
    </location>
</feature>
<evidence type="ECO:0000256" key="4">
    <source>
        <dbReference type="ARBA" id="ARBA00022692"/>
    </source>
</evidence>
<keyword evidence="6" id="KW-0406">Ion transport</keyword>
<name>A0AAV6MV22_9ROSI</name>
<organism evidence="10 11">
    <name type="scientific">Cucurbita argyrosperma subsp. sororia</name>
    <dbReference type="NCBI Taxonomy" id="37648"/>
    <lineage>
        <taxon>Eukaryota</taxon>
        <taxon>Viridiplantae</taxon>
        <taxon>Streptophyta</taxon>
        <taxon>Embryophyta</taxon>
        <taxon>Tracheophyta</taxon>
        <taxon>Spermatophyta</taxon>
        <taxon>Magnoliopsida</taxon>
        <taxon>eudicotyledons</taxon>
        <taxon>Gunneridae</taxon>
        <taxon>Pentapetalae</taxon>
        <taxon>rosids</taxon>
        <taxon>fabids</taxon>
        <taxon>Cucurbitales</taxon>
        <taxon>Cucurbitaceae</taxon>
        <taxon>Cucurbiteae</taxon>
        <taxon>Cucurbita</taxon>
    </lineage>
</organism>
<dbReference type="EMBL" id="JAGKQH010000011">
    <property type="protein sequence ID" value="KAG6588242.1"/>
    <property type="molecule type" value="Genomic_DNA"/>
</dbReference>
<keyword evidence="8" id="KW-0407">Ion channel</keyword>
<comment type="caution">
    <text evidence="10">The sequence shown here is derived from an EMBL/GenBank/DDBJ whole genome shotgun (WGS) entry which is preliminary data.</text>
</comment>
<comment type="similarity">
    <text evidence="2">Belongs to the aromatic acid exporter (TC 2.A.85) family.</text>
</comment>
<evidence type="ECO:0000256" key="9">
    <source>
        <dbReference type="SAM" id="Phobius"/>
    </source>
</evidence>
<accession>A0AAV6MV22</accession>
<evidence type="ECO:0000256" key="3">
    <source>
        <dbReference type="ARBA" id="ARBA00022448"/>
    </source>
</evidence>
<reference evidence="10 11" key="1">
    <citation type="journal article" date="2021" name="Hortic Res">
        <title>The domestication of Cucurbita argyrosperma as revealed by the genome of its wild relative.</title>
        <authorList>
            <person name="Barrera-Redondo J."/>
            <person name="Sanchez-de la Vega G."/>
            <person name="Aguirre-Liguori J.A."/>
            <person name="Castellanos-Morales G."/>
            <person name="Gutierrez-Guerrero Y.T."/>
            <person name="Aguirre-Dugua X."/>
            <person name="Aguirre-Planter E."/>
            <person name="Tenaillon M.I."/>
            <person name="Lira-Saade R."/>
            <person name="Eguiarte L.E."/>
        </authorList>
    </citation>
    <scope>NUCLEOTIDE SEQUENCE [LARGE SCALE GENOMIC DNA]</scope>
    <source>
        <strain evidence="10">JBR-2021</strain>
    </source>
</reference>
<feature type="transmembrane region" description="Helical" evidence="9">
    <location>
        <begin position="187"/>
        <end position="208"/>
    </location>
</feature>
<protein>
    <submittedName>
        <fullName evidence="10">Aluminum-activated malate transporter 2</fullName>
    </submittedName>
</protein>
<dbReference type="GO" id="GO:0015743">
    <property type="term" value="P:malate transport"/>
    <property type="evidence" value="ECO:0007669"/>
    <property type="project" value="InterPro"/>
</dbReference>
<evidence type="ECO:0000256" key="8">
    <source>
        <dbReference type="ARBA" id="ARBA00023303"/>
    </source>
</evidence>
<comment type="subcellular location">
    <subcellularLocation>
        <location evidence="1">Membrane</location>
        <topology evidence="1">Multi-pass membrane protein</topology>
    </subcellularLocation>
</comment>
<sequence length="454" mass="50307">MVEGSKETLANDHHGWLNAIAWKLQRKMVELSNNTTKVGKDDPRRIVHSLKLGLAITIVSLFFYFEPLYDGLGTSSIWAIITVVVVFEFSVGATLGKGMNRAIATLIAGAIGFGAHYITSFTGNIWHPILLGILIYTISATASYCRFFPNLKAKYDYGLLIFILTFNMVALSGFRDDEILKLAWHRLANILVGAFIAVAICIFVRPVWAGADLHQLVATNIENLGTFLEGFGIENFGACQGEMVGGGSVMKYRSVLCSKQNEEALAYQATWEPPHGKFRLCHPWKQYRKIGTLSRDCAYCFEILNRHLNTNQIQLPLEIQRQYQEQCVQVCIESSKALKAMAMALRDIVPPALAKSHIEIAKKTAGELKLLIASSHFHGDMNMVSTTTLILLLIDSFSCVEKIVDSIHELVSLARMNTALQKSNITPTEQKGSGDKASSQPHHIVTIAQSQFAE</sequence>